<proteinExistence type="predicted"/>
<feature type="compositionally biased region" description="Basic and acidic residues" evidence="1">
    <location>
        <begin position="11"/>
        <end position="20"/>
    </location>
</feature>
<protein>
    <submittedName>
        <fullName evidence="2">Uncharacterized protein</fullName>
    </submittedName>
</protein>
<dbReference type="EnsemblPlants" id="OPUNC08G08610.1">
    <property type="protein sequence ID" value="OPUNC08G08610.1"/>
    <property type="gene ID" value="OPUNC08G08610"/>
</dbReference>
<feature type="compositionally biased region" description="Polar residues" evidence="1">
    <location>
        <begin position="1"/>
        <end position="10"/>
    </location>
</feature>
<dbReference type="Proteomes" id="UP000026962">
    <property type="component" value="Chromosome 8"/>
</dbReference>
<feature type="region of interest" description="Disordered" evidence="1">
    <location>
        <begin position="1"/>
        <end position="28"/>
    </location>
</feature>
<dbReference type="Gramene" id="OPUNC08G08610.1">
    <property type="protein sequence ID" value="OPUNC08G08610.1"/>
    <property type="gene ID" value="OPUNC08G08610"/>
</dbReference>
<name>A0A0E0LTD1_ORYPU</name>
<evidence type="ECO:0000256" key="1">
    <source>
        <dbReference type="SAM" id="MobiDB-lite"/>
    </source>
</evidence>
<sequence>MAGARPTTTPQHEDSKKSDASTKVATPKDAIVAYPKNWTRFSPPELLALGGGVPKQRPRRVTMPGNVAAACPMKHWAKLSPRTLCNPTTVVHRPQTPIPPFEHRWLPPHLNNAPPSADFQSCHWQDYCIASALYPAATPPCANPGCLHHAPGWPPRPIEPMVARTRNTIALAT</sequence>
<accession>A0A0E0LTD1</accession>
<organism evidence="2">
    <name type="scientific">Oryza punctata</name>
    <name type="common">Red rice</name>
    <dbReference type="NCBI Taxonomy" id="4537"/>
    <lineage>
        <taxon>Eukaryota</taxon>
        <taxon>Viridiplantae</taxon>
        <taxon>Streptophyta</taxon>
        <taxon>Embryophyta</taxon>
        <taxon>Tracheophyta</taxon>
        <taxon>Spermatophyta</taxon>
        <taxon>Magnoliopsida</taxon>
        <taxon>Liliopsida</taxon>
        <taxon>Poales</taxon>
        <taxon>Poaceae</taxon>
        <taxon>BOP clade</taxon>
        <taxon>Oryzoideae</taxon>
        <taxon>Oryzeae</taxon>
        <taxon>Oryzinae</taxon>
        <taxon>Oryza</taxon>
    </lineage>
</organism>
<evidence type="ECO:0000313" key="2">
    <source>
        <dbReference type="EnsemblPlants" id="OPUNC08G08610.1"/>
    </source>
</evidence>
<keyword evidence="3" id="KW-1185">Reference proteome</keyword>
<reference evidence="2" key="1">
    <citation type="submission" date="2015-04" db="UniProtKB">
        <authorList>
            <consortium name="EnsemblPlants"/>
        </authorList>
    </citation>
    <scope>IDENTIFICATION</scope>
</reference>
<evidence type="ECO:0000313" key="3">
    <source>
        <dbReference type="Proteomes" id="UP000026962"/>
    </source>
</evidence>
<dbReference type="HOGENOM" id="CLU_1550049_0_0_1"/>
<reference evidence="2" key="2">
    <citation type="submission" date="2018-05" db="EMBL/GenBank/DDBJ databases">
        <title>OpunRS2 (Oryza punctata Reference Sequence Version 2).</title>
        <authorList>
            <person name="Zhang J."/>
            <person name="Kudrna D."/>
            <person name="Lee S."/>
            <person name="Talag J."/>
            <person name="Welchert J."/>
            <person name="Wing R.A."/>
        </authorList>
    </citation>
    <scope>NUCLEOTIDE SEQUENCE [LARGE SCALE GENOMIC DNA]</scope>
</reference>
<dbReference type="AlphaFoldDB" id="A0A0E0LTD1"/>